<dbReference type="InterPro" id="IPR017850">
    <property type="entry name" value="Alkaline_phosphatase_core_sf"/>
</dbReference>
<feature type="domain" description="Sulfatase N-terminal" evidence="9">
    <location>
        <begin position="25"/>
        <end position="389"/>
    </location>
</feature>
<dbReference type="AlphaFoldDB" id="A0A5C6F9W8"/>
<accession>A0A5C6F9W8</accession>
<evidence type="ECO:0000313" key="10">
    <source>
        <dbReference type="EMBL" id="TWU58543.1"/>
    </source>
</evidence>
<dbReference type="EC" id="3.1.6.6" evidence="10"/>
<proteinExistence type="inferred from homology"/>
<dbReference type="PANTHER" id="PTHR45953">
    <property type="entry name" value="IDURONATE 2-SULFATASE"/>
    <property type="match status" value="1"/>
</dbReference>
<dbReference type="CDD" id="cd16030">
    <property type="entry name" value="iduronate-2-sulfatase"/>
    <property type="match status" value="1"/>
</dbReference>
<evidence type="ECO:0000256" key="1">
    <source>
        <dbReference type="ARBA" id="ARBA00001913"/>
    </source>
</evidence>
<reference evidence="10 11" key="1">
    <citation type="submission" date="2019-02" db="EMBL/GenBank/DDBJ databases">
        <title>Deep-cultivation of Planctomycetes and their phenomic and genomic characterization uncovers novel biology.</title>
        <authorList>
            <person name="Wiegand S."/>
            <person name="Jogler M."/>
            <person name="Boedeker C."/>
            <person name="Pinto D."/>
            <person name="Vollmers J."/>
            <person name="Rivas-Marin E."/>
            <person name="Kohn T."/>
            <person name="Peeters S.H."/>
            <person name="Heuer A."/>
            <person name="Rast P."/>
            <person name="Oberbeckmann S."/>
            <person name="Bunk B."/>
            <person name="Jeske O."/>
            <person name="Meyerdierks A."/>
            <person name="Storesund J.E."/>
            <person name="Kallscheuer N."/>
            <person name="Luecker S."/>
            <person name="Lage O.M."/>
            <person name="Pohl T."/>
            <person name="Merkel B.J."/>
            <person name="Hornburger P."/>
            <person name="Mueller R.-W."/>
            <person name="Bruemmer F."/>
            <person name="Labrenz M."/>
            <person name="Spormann A.M."/>
            <person name="Op Den Camp H."/>
            <person name="Overmann J."/>
            <person name="Amann R."/>
            <person name="Jetten M.S.M."/>
            <person name="Mascher T."/>
            <person name="Medema M.H."/>
            <person name="Devos D.P."/>
            <person name="Kaster A.-K."/>
            <person name="Ovreas L."/>
            <person name="Rohde M."/>
            <person name="Galperin M.Y."/>
            <person name="Jogler C."/>
        </authorList>
    </citation>
    <scope>NUCLEOTIDE SEQUENCE [LARGE SCALE GENOMIC DNA]</scope>
    <source>
        <strain evidence="10 11">Poly51</strain>
    </source>
</reference>
<dbReference type="InterPro" id="IPR024607">
    <property type="entry name" value="Sulfatase_CS"/>
</dbReference>
<dbReference type="GO" id="GO:0004423">
    <property type="term" value="F:iduronate-2-sulfatase activity"/>
    <property type="evidence" value="ECO:0007669"/>
    <property type="project" value="InterPro"/>
</dbReference>
<sequence length="489" mass="55379" precursor="true">MKTYISFSIFCLSAMVATAARAERPNVLLIVCDDLNNHVSTAGYQPLKTPGLEKLAAAGMTFGRAYCQYPVCGPSRASFLSGLYPESSGILDNKLDIRNVRPGTKSMPQAFKTNGYWTAGVGKVFHNSKADPGDVAWHEVIRFNNEENPVERKLRKAYEAEHGPIKDEDDRSWRRHLKENRSALAGQTPPGFGPTQMRDEQHKDGKNVRQVAKWLDEKAHANKPFFIACGIQKPHVPFWAPQKYFDHHPLSAIEYRPTPKGDWKNRPLLAISKRYEAFGFELEKENDELRRQYMQAYHACISFVDAQISLLFDSLKRNGRWDDTIIIFTSDHGYHLGEHSLWGKVTLFEECARVPMIVRVPGLTKDGTRSEAIVELVDMFPTLVELCGINGPNELQGKSLAPLLKDPSAKGRSAAYTVVSRGKALGRSIRTQRWHYGEWGSADQAELYDLINDPHEDNNVASRPRFAEQRRQMHSLLIETRKSAESKRK</sequence>
<name>A0A5C6F9W8_9BACT</name>
<comment type="similarity">
    <text evidence="2">Belongs to the sulfatase family.</text>
</comment>
<dbReference type="Pfam" id="PF00884">
    <property type="entry name" value="Sulfatase"/>
    <property type="match status" value="1"/>
</dbReference>
<evidence type="ECO:0000259" key="9">
    <source>
        <dbReference type="Pfam" id="PF00884"/>
    </source>
</evidence>
<keyword evidence="6" id="KW-0106">Calcium</keyword>
<evidence type="ECO:0000256" key="6">
    <source>
        <dbReference type="ARBA" id="ARBA00022837"/>
    </source>
</evidence>
<dbReference type="GO" id="GO:0047753">
    <property type="term" value="F:choline-sulfatase activity"/>
    <property type="evidence" value="ECO:0007669"/>
    <property type="project" value="UniProtKB-EC"/>
</dbReference>
<protein>
    <submittedName>
        <fullName evidence="10">Choline-sulfatase</fullName>
        <ecNumber evidence="10">3.1.6.6</ecNumber>
    </submittedName>
</protein>
<keyword evidence="4 8" id="KW-0732">Signal</keyword>
<gene>
    <name evidence="10" type="primary">betC_2</name>
    <name evidence="10" type="ORF">Poly51_13220</name>
</gene>
<evidence type="ECO:0000256" key="2">
    <source>
        <dbReference type="ARBA" id="ARBA00008779"/>
    </source>
</evidence>
<feature type="region of interest" description="Disordered" evidence="7">
    <location>
        <begin position="180"/>
        <end position="207"/>
    </location>
</feature>
<dbReference type="InterPro" id="IPR035874">
    <property type="entry name" value="IDS"/>
</dbReference>
<comment type="cofactor">
    <cofactor evidence="1">
        <name>Ca(2+)</name>
        <dbReference type="ChEBI" id="CHEBI:29108"/>
    </cofactor>
</comment>
<dbReference type="InterPro" id="IPR000917">
    <property type="entry name" value="Sulfatase_N"/>
</dbReference>
<comment type="caution">
    <text evidence="10">The sequence shown here is derived from an EMBL/GenBank/DDBJ whole genome shotgun (WGS) entry which is preliminary data.</text>
</comment>
<evidence type="ECO:0000256" key="4">
    <source>
        <dbReference type="ARBA" id="ARBA00022729"/>
    </source>
</evidence>
<keyword evidence="3" id="KW-0479">Metal-binding</keyword>
<feature type="signal peptide" evidence="8">
    <location>
        <begin position="1"/>
        <end position="22"/>
    </location>
</feature>
<dbReference type="GO" id="GO:0046872">
    <property type="term" value="F:metal ion binding"/>
    <property type="evidence" value="ECO:0007669"/>
    <property type="project" value="UniProtKB-KW"/>
</dbReference>
<keyword evidence="11" id="KW-1185">Reference proteome</keyword>
<dbReference type="PROSITE" id="PS00149">
    <property type="entry name" value="SULFATASE_2"/>
    <property type="match status" value="1"/>
</dbReference>
<dbReference type="Gene3D" id="3.40.720.10">
    <property type="entry name" value="Alkaline Phosphatase, subunit A"/>
    <property type="match status" value="1"/>
</dbReference>
<dbReference type="SUPFAM" id="SSF53649">
    <property type="entry name" value="Alkaline phosphatase-like"/>
    <property type="match status" value="1"/>
</dbReference>
<feature type="chain" id="PRO_5022923573" evidence="8">
    <location>
        <begin position="23"/>
        <end position="489"/>
    </location>
</feature>
<dbReference type="GO" id="GO:0005737">
    <property type="term" value="C:cytoplasm"/>
    <property type="evidence" value="ECO:0007669"/>
    <property type="project" value="TreeGrafter"/>
</dbReference>
<dbReference type="EMBL" id="SJPW01000002">
    <property type="protein sequence ID" value="TWU58543.1"/>
    <property type="molecule type" value="Genomic_DNA"/>
</dbReference>
<keyword evidence="5 10" id="KW-0378">Hydrolase</keyword>
<feature type="compositionally biased region" description="Basic and acidic residues" evidence="7">
    <location>
        <begin position="197"/>
        <end position="207"/>
    </location>
</feature>
<dbReference type="Proteomes" id="UP000318288">
    <property type="component" value="Unassembled WGS sequence"/>
</dbReference>
<evidence type="ECO:0000256" key="5">
    <source>
        <dbReference type="ARBA" id="ARBA00022801"/>
    </source>
</evidence>
<dbReference type="PANTHER" id="PTHR45953:SF1">
    <property type="entry name" value="IDURONATE 2-SULFATASE"/>
    <property type="match status" value="1"/>
</dbReference>
<dbReference type="RefSeq" id="WP_186775380.1">
    <property type="nucleotide sequence ID" value="NZ_SJPW01000002.1"/>
</dbReference>
<evidence type="ECO:0000313" key="11">
    <source>
        <dbReference type="Proteomes" id="UP000318288"/>
    </source>
</evidence>
<evidence type="ECO:0000256" key="8">
    <source>
        <dbReference type="SAM" id="SignalP"/>
    </source>
</evidence>
<evidence type="ECO:0000256" key="3">
    <source>
        <dbReference type="ARBA" id="ARBA00022723"/>
    </source>
</evidence>
<organism evidence="10 11">
    <name type="scientific">Rubripirellula tenax</name>
    <dbReference type="NCBI Taxonomy" id="2528015"/>
    <lineage>
        <taxon>Bacteria</taxon>
        <taxon>Pseudomonadati</taxon>
        <taxon>Planctomycetota</taxon>
        <taxon>Planctomycetia</taxon>
        <taxon>Pirellulales</taxon>
        <taxon>Pirellulaceae</taxon>
        <taxon>Rubripirellula</taxon>
    </lineage>
</organism>
<evidence type="ECO:0000256" key="7">
    <source>
        <dbReference type="SAM" id="MobiDB-lite"/>
    </source>
</evidence>